<organism evidence="3 4">
    <name type="scientific">Holospora obtusa F1</name>
    <dbReference type="NCBI Taxonomy" id="1399147"/>
    <lineage>
        <taxon>Bacteria</taxon>
        <taxon>Pseudomonadati</taxon>
        <taxon>Pseudomonadota</taxon>
        <taxon>Alphaproteobacteria</taxon>
        <taxon>Holosporales</taxon>
        <taxon>Holosporaceae</taxon>
        <taxon>Holospora</taxon>
    </lineage>
</organism>
<keyword evidence="1" id="KW-0472">Membrane</keyword>
<dbReference type="PANTHER" id="PTHR23028:SF53">
    <property type="entry name" value="ACYL_TRANSF_3 DOMAIN-CONTAINING PROTEIN"/>
    <property type="match status" value="1"/>
</dbReference>
<dbReference type="AlphaFoldDB" id="W6TUQ7"/>
<dbReference type="EMBL" id="AWTR02000043">
    <property type="protein sequence ID" value="ETZ07472.1"/>
    <property type="molecule type" value="Genomic_DNA"/>
</dbReference>
<feature type="transmembrane region" description="Helical" evidence="1">
    <location>
        <begin position="41"/>
        <end position="59"/>
    </location>
</feature>
<feature type="transmembrane region" description="Helical" evidence="1">
    <location>
        <begin position="156"/>
        <end position="176"/>
    </location>
</feature>
<name>W6TUQ7_HOLOB</name>
<dbReference type="Pfam" id="PF19040">
    <property type="entry name" value="SGNH"/>
    <property type="match status" value="1"/>
</dbReference>
<evidence type="ECO:0000256" key="1">
    <source>
        <dbReference type="SAM" id="Phobius"/>
    </source>
</evidence>
<dbReference type="eggNOG" id="COG1835">
    <property type="taxonomic scope" value="Bacteria"/>
</dbReference>
<feature type="transmembrane region" description="Helical" evidence="1">
    <location>
        <begin position="196"/>
        <end position="217"/>
    </location>
</feature>
<protein>
    <recommendedName>
        <fullName evidence="2">SGNH domain-containing protein</fullName>
    </recommendedName>
</protein>
<evidence type="ECO:0000313" key="4">
    <source>
        <dbReference type="Proteomes" id="UP000019112"/>
    </source>
</evidence>
<dbReference type="InterPro" id="IPR050879">
    <property type="entry name" value="Acyltransferase_3"/>
</dbReference>
<feature type="transmembrane region" description="Helical" evidence="1">
    <location>
        <begin position="229"/>
        <end position="248"/>
    </location>
</feature>
<keyword evidence="4" id="KW-1185">Reference proteome</keyword>
<feature type="transmembrane region" description="Helical" evidence="1">
    <location>
        <begin position="127"/>
        <end position="144"/>
    </location>
</feature>
<evidence type="ECO:0000313" key="3">
    <source>
        <dbReference type="EMBL" id="ETZ07472.1"/>
    </source>
</evidence>
<accession>W6TUQ7</accession>
<dbReference type="InterPro" id="IPR043968">
    <property type="entry name" value="SGNH"/>
</dbReference>
<sequence length="534" mass="62266">MLCFCLPALFIPESYYLIIPIFLWSIVQLEKIKNLNISKNTLVILCISISTLFSFFIHFRLSSINPNLQVYFIFSRIWEMSMGALGAYYMLFLQKKSIHKFTVKFGSMFCFLIIISSLLFLSNSHKYFSILILFPVISSLFLMLASHDTFVNKKILSHPLLVFFGLISYPVYLLHWPCISFLKVIHSFPSNYELSLLEKGSIFVFVIFFGYIIYKYLEKPLRKHTSSTIIWALLIPMGLLASVGYTGYRSILKPKVSYLFPNAYRIMNGFEDWQYPTPEMYPITLHDPFLTNDFFYKIGAAQDVILFLGDSHMQQYAPRIDELMKKRKNKKSAVFATRGGTCPIPNVGRSETEMRFVKYAMVYAQQEEIKEVVVSCSWFIYLNGTQKNYLYRSAHNEGNLSQSYILDKAVKDLEIFLTKLVSKGKKVYVIFNIPFGVAFDPKSFFKRDIWGKWKFSWNHVKRSDWMSAHLKERKILHDIAKKSGAKIIYPENFLCDHHVCHVCDADENPVYKDMGHLCATYVREQATFLDFLLK</sequence>
<feature type="domain" description="SGNH" evidence="2">
    <location>
        <begin position="303"/>
        <end position="518"/>
    </location>
</feature>
<feature type="transmembrane region" description="Helical" evidence="1">
    <location>
        <begin position="6"/>
        <end position="29"/>
    </location>
</feature>
<evidence type="ECO:0000259" key="2">
    <source>
        <dbReference type="Pfam" id="PF19040"/>
    </source>
</evidence>
<keyword evidence="1" id="KW-0812">Transmembrane</keyword>
<gene>
    <name evidence="3" type="ORF">P618_200365</name>
</gene>
<comment type="caution">
    <text evidence="3">The sequence shown here is derived from an EMBL/GenBank/DDBJ whole genome shotgun (WGS) entry which is preliminary data.</text>
</comment>
<dbReference type="OrthoDB" id="9796461at2"/>
<dbReference type="GO" id="GO:0016020">
    <property type="term" value="C:membrane"/>
    <property type="evidence" value="ECO:0007669"/>
    <property type="project" value="TreeGrafter"/>
</dbReference>
<feature type="transmembrane region" description="Helical" evidence="1">
    <location>
        <begin position="103"/>
        <end position="121"/>
    </location>
</feature>
<dbReference type="GO" id="GO:0000271">
    <property type="term" value="P:polysaccharide biosynthetic process"/>
    <property type="evidence" value="ECO:0007669"/>
    <property type="project" value="TreeGrafter"/>
</dbReference>
<keyword evidence="1" id="KW-1133">Transmembrane helix</keyword>
<feature type="transmembrane region" description="Helical" evidence="1">
    <location>
        <begin position="71"/>
        <end position="91"/>
    </location>
</feature>
<proteinExistence type="predicted"/>
<reference evidence="3 4" key="1">
    <citation type="journal article" date="2014" name="FEMS Microbiol. Lett.">
        <title>Draft genome sequences of three Holospora species (Holospora obtusa, Holospora undulata, and Holospora elegans), endonuclear symbiotic bacteria of the ciliate Paramecium caudatum.</title>
        <authorList>
            <person name="Dohra H."/>
            <person name="Tanaka K."/>
            <person name="Suzuki T."/>
            <person name="Fujishima M."/>
            <person name="Suzuki H."/>
        </authorList>
    </citation>
    <scope>NUCLEOTIDE SEQUENCE [LARGE SCALE GENOMIC DNA]</scope>
    <source>
        <strain evidence="3 4">F1</strain>
    </source>
</reference>
<dbReference type="PANTHER" id="PTHR23028">
    <property type="entry name" value="ACETYLTRANSFERASE"/>
    <property type="match status" value="1"/>
</dbReference>
<dbReference type="Proteomes" id="UP000019112">
    <property type="component" value="Unassembled WGS sequence"/>
</dbReference>